<reference evidence="1" key="2">
    <citation type="submission" date="2013-11" db="EMBL/GenBank/DDBJ databases">
        <title>Draft genome sequence of Bacteroides uniformis (ATCC 8492).</title>
        <authorList>
            <person name="Sudarsanam P."/>
            <person name="Ley R."/>
            <person name="Guruge J."/>
            <person name="Turnbaugh P.J."/>
            <person name="Mahowald M."/>
            <person name="Liep D."/>
            <person name="Gordon J."/>
        </authorList>
    </citation>
    <scope>NUCLEOTIDE SEQUENCE</scope>
    <source>
        <strain evidence="1">ATCC 8492</strain>
    </source>
</reference>
<dbReference type="Proteomes" id="UP000004110">
    <property type="component" value="Unassembled WGS sequence"/>
</dbReference>
<sequence length="33" mass="3572">MVKNTGMVPRGFVNVKKEVKQSKAKGKIVSIAV</sequence>
<proteinExistence type="predicted"/>
<evidence type="ECO:0000313" key="1">
    <source>
        <dbReference type="EMBL" id="EDO53733.1"/>
    </source>
</evidence>
<organism evidence="1 2">
    <name type="scientific">Bacteroides uniformis (strain ATCC 8492 / DSM 6597 / CCUG 4942 / CIP 103695 / JCM 5828 / KCTC 5204 / NCTC 13054 / VPI 0061)</name>
    <dbReference type="NCBI Taxonomy" id="411479"/>
    <lineage>
        <taxon>Bacteria</taxon>
        <taxon>Pseudomonadati</taxon>
        <taxon>Bacteroidota</taxon>
        <taxon>Bacteroidia</taxon>
        <taxon>Bacteroidales</taxon>
        <taxon>Bacteroidaceae</taxon>
        <taxon>Bacteroides</taxon>
    </lineage>
</organism>
<gene>
    <name evidence="1" type="ORF">BACUNI_02347</name>
</gene>
<name>A0ABC9NAE9_BACUC</name>
<protein>
    <submittedName>
        <fullName evidence="1">Uncharacterized protein</fullName>
    </submittedName>
</protein>
<keyword evidence="2" id="KW-1185">Reference proteome</keyword>
<dbReference type="AlphaFoldDB" id="A0ABC9NAE9"/>
<evidence type="ECO:0000313" key="2">
    <source>
        <dbReference type="Proteomes" id="UP000004110"/>
    </source>
</evidence>
<reference evidence="1" key="1">
    <citation type="submission" date="2007-06" db="EMBL/GenBank/DDBJ databases">
        <authorList>
            <person name="Fulton L."/>
            <person name="Clifton S."/>
            <person name="Fulton B."/>
            <person name="Xu J."/>
            <person name="Minx P."/>
            <person name="Pepin K.H."/>
            <person name="Johnson M."/>
            <person name="Thiruvilangam P."/>
            <person name="Bhonagiri V."/>
            <person name="Nash W.E."/>
            <person name="Mardis E.R."/>
            <person name="Wilson R.K."/>
        </authorList>
    </citation>
    <scope>NUCLEOTIDE SEQUENCE [LARGE SCALE GENOMIC DNA]</scope>
    <source>
        <strain evidence="1">ATCC 8492</strain>
    </source>
</reference>
<comment type="caution">
    <text evidence="1">The sequence shown here is derived from an EMBL/GenBank/DDBJ whole genome shotgun (WGS) entry which is preliminary data.</text>
</comment>
<dbReference type="EMBL" id="AAYH02000044">
    <property type="protein sequence ID" value="EDO53733.1"/>
    <property type="molecule type" value="Genomic_DNA"/>
</dbReference>
<accession>A0ABC9NAE9</accession>